<feature type="compositionally biased region" description="Polar residues" evidence="1">
    <location>
        <begin position="48"/>
        <end position="69"/>
    </location>
</feature>
<dbReference type="GeneTree" id="ENSGT00390000018209"/>
<evidence type="ECO:0000313" key="4">
    <source>
        <dbReference type="Proteomes" id="UP000002280"/>
    </source>
</evidence>
<feature type="compositionally biased region" description="Basic and acidic residues" evidence="1">
    <location>
        <begin position="1"/>
        <end position="11"/>
    </location>
</feature>
<dbReference type="AlphaFoldDB" id="A0A5F8GIF7"/>
<feature type="compositionally biased region" description="Polar residues" evidence="1">
    <location>
        <begin position="487"/>
        <end position="497"/>
    </location>
</feature>
<sequence length="644" mass="73554">MDPSQMEKKVSELSQSQRTNVHSVLKAPVFPKSHIRVDDDEDEATGLDNPSQTSTFPQLSTSAGTQSTREGNKEGTGRKLLNMLRKILKGSENNEVNEVQDMPPLVPFGDVVGCLGVHIKKCRHFSPRINLKYHSNLFIRITVNKIMKSTKAHSLNLKNIERKPGIRFEEVKYFSIQVPRRQDDERNMIYLELMEFDDLEAYPVLLGSFSLHLYEVIQKGCFTEEVYMKIRNLVVCKLEVEFMFSYGNFGFGFSHQLKPLQKLIQPSMFMHVPPPLERTDPLTNVITPQRIEYPAFLSPDLNVTVGTQQNQIPSFPVRLEKLQKQPRDRLDRMKKEYRNLKTWEEKSEYLDQILRMKNSPKDFPGLRDSNSNNDVLLKQRESQFLANLFQPPEYSLQKQEDIPFPSELPVKTPEVKKSLRMGEMRIESPDSSLIVQVNAETKNGSRAPGESLPLPLASLKGKDVCVEPVERSDELVGENNEPEGETSGRQITDSASSEVKPKQSHQSETKLKSSSLIRDRRKRSTDEFGLETKRQSVKQESKKGSEFLQVLKEDTETVSKAPLPRHVSFNILNETTVLCSSPVLNKDEMEENTSLNEVKSRNGGKEKYKKGVGEKNEDEEESEQAPEGTRCPRAQGIRTWRSNQ</sequence>
<dbReference type="OMA" id="EMEENTS"/>
<dbReference type="KEGG" id="mdo:100028666"/>
<reference evidence="3" key="3">
    <citation type="submission" date="2025-09" db="UniProtKB">
        <authorList>
            <consortium name="Ensembl"/>
        </authorList>
    </citation>
    <scope>IDENTIFICATION</scope>
</reference>
<evidence type="ECO:0000313" key="3">
    <source>
        <dbReference type="Ensembl" id="ENSMODP00000047259.1"/>
    </source>
</evidence>
<feature type="region of interest" description="Disordered" evidence="1">
    <location>
        <begin position="586"/>
        <end position="644"/>
    </location>
</feature>
<accession>A0A5F8GIF7</accession>
<dbReference type="PANTHER" id="PTHR21665:SF2">
    <property type="entry name" value="CATION CHANNEL SPERM-ASSOCIATED TARGETING SUBUNIT TAU"/>
    <property type="match status" value="1"/>
</dbReference>
<dbReference type="Proteomes" id="UP000002280">
    <property type="component" value="Chromosome 4"/>
</dbReference>
<protein>
    <recommendedName>
        <fullName evidence="2">Cation channel sperm-associated targeting subunit tau C2 domain-containing protein</fullName>
    </recommendedName>
</protein>
<feature type="domain" description="Cation channel sperm-associated targeting subunit tau C2" evidence="2">
    <location>
        <begin position="105"/>
        <end position="247"/>
    </location>
</feature>
<reference evidence="3" key="2">
    <citation type="submission" date="2025-08" db="UniProtKB">
        <authorList>
            <consortium name="Ensembl"/>
        </authorList>
    </citation>
    <scope>IDENTIFICATION</scope>
</reference>
<feature type="compositionally biased region" description="Basic and acidic residues" evidence="1">
    <location>
        <begin position="524"/>
        <end position="543"/>
    </location>
</feature>
<dbReference type="InterPro" id="IPR048363">
    <property type="entry name" value="CTSRT_C2"/>
</dbReference>
<dbReference type="GeneID" id="100028666"/>
<feature type="compositionally biased region" description="Polar residues" evidence="1">
    <location>
        <begin position="12"/>
        <end position="22"/>
    </location>
</feature>
<evidence type="ECO:0000259" key="2">
    <source>
        <dbReference type="Pfam" id="PF15729"/>
    </source>
</evidence>
<feature type="compositionally biased region" description="Basic and acidic residues" evidence="1">
    <location>
        <begin position="598"/>
        <end position="615"/>
    </location>
</feature>
<organism evidence="3 4">
    <name type="scientific">Monodelphis domestica</name>
    <name type="common">Gray short-tailed opossum</name>
    <dbReference type="NCBI Taxonomy" id="13616"/>
    <lineage>
        <taxon>Eukaryota</taxon>
        <taxon>Metazoa</taxon>
        <taxon>Chordata</taxon>
        <taxon>Craniata</taxon>
        <taxon>Vertebrata</taxon>
        <taxon>Euteleostomi</taxon>
        <taxon>Mammalia</taxon>
        <taxon>Metatheria</taxon>
        <taxon>Didelphimorphia</taxon>
        <taxon>Didelphidae</taxon>
        <taxon>Monodelphis</taxon>
    </lineage>
</organism>
<dbReference type="OrthoDB" id="2144823at2759"/>
<proteinExistence type="predicted"/>
<dbReference type="Ensembl" id="ENSMODT00000070748.1">
    <property type="protein sequence ID" value="ENSMODP00000047259.1"/>
    <property type="gene ID" value="ENSMODG00000047466.1"/>
</dbReference>
<feature type="region of interest" description="Disordered" evidence="1">
    <location>
        <begin position="470"/>
        <end position="543"/>
    </location>
</feature>
<dbReference type="PANTHER" id="PTHR21665">
    <property type="entry name" value="CATION CHANNEL SPERM-ASSOCIATED TARGETING SUBUNIT TAU"/>
    <property type="match status" value="1"/>
</dbReference>
<dbReference type="RefSeq" id="XP_016277417.2">
    <property type="nucleotide sequence ID" value="XM_016421931.2"/>
</dbReference>
<dbReference type="Bgee" id="ENSMODG00000047466">
    <property type="expression patterns" value="Expressed in spermatocyte and 15 other cell types or tissues"/>
</dbReference>
<dbReference type="InterPro" id="IPR031462">
    <property type="entry name" value="CTSRT"/>
</dbReference>
<reference evidence="3 4" key="1">
    <citation type="journal article" date="2007" name="Nature">
        <title>Genome of the marsupial Monodelphis domestica reveals innovation in non-coding sequences.</title>
        <authorList>
            <person name="Mikkelsen T.S."/>
            <person name="Wakefield M.J."/>
            <person name="Aken B."/>
            <person name="Amemiya C.T."/>
            <person name="Chang J.L."/>
            <person name="Duke S."/>
            <person name="Garber M."/>
            <person name="Gentles A.J."/>
            <person name="Goodstadt L."/>
            <person name="Heger A."/>
            <person name="Jurka J."/>
            <person name="Kamal M."/>
            <person name="Mauceli E."/>
            <person name="Searle S.M."/>
            <person name="Sharpe T."/>
            <person name="Baker M.L."/>
            <person name="Batzer M.A."/>
            <person name="Benos P.V."/>
            <person name="Belov K."/>
            <person name="Clamp M."/>
            <person name="Cook A."/>
            <person name="Cuff J."/>
            <person name="Das R."/>
            <person name="Davidow L."/>
            <person name="Deakin J.E."/>
            <person name="Fazzari M.J."/>
            <person name="Glass J.L."/>
            <person name="Grabherr M."/>
            <person name="Greally J.M."/>
            <person name="Gu W."/>
            <person name="Hore T.A."/>
            <person name="Huttley G.A."/>
            <person name="Kleber M."/>
            <person name="Jirtle R.L."/>
            <person name="Koina E."/>
            <person name="Lee J.T."/>
            <person name="Mahony S."/>
            <person name="Marra M.A."/>
            <person name="Miller R.D."/>
            <person name="Nicholls R.D."/>
            <person name="Oda M."/>
            <person name="Papenfuss A.T."/>
            <person name="Parra Z.E."/>
            <person name="Pollock D.D."/>
            <person name="Ray D.A."/>
            <person name="Schein J.E."/>
            <person name="Speed T.P."/>
            <person name="Thompson K."/>
            <person name="VandeBerg J.L."/>
            <person name="Wade C.M."/>
            <person name="Walker J.A."/>
            <person name="Waters P.D."/>
            <person name="Webber C."/>
            <person name="Weidman J.R."/>
            <person name="Xie X."/>
            <person name="Zody M.C."/>
            <person name="Baldwin J."/>
            <person name="Abdouelleil A."/>
            <person name="Abdulkadir J."/>
            <person name="Abebe A."/>
            <person name="Abera B."/>
            <person name="Abreu J."/>
            <person name="Acer S.C."/>
            <person name="Aftuck L."/>
            <person name="Alexander A."/>
            <person name="An P."/>
            <person name="Anderson E."/>
            <person name="Anderson S."/>
            <person name="Arachi H."/>
            <person name="Azer M."/>
            <person name="Bachantsang P."/>
            <person name="Barry A."/>
            <person name="Bayul T."/>
            <person name="Berlin A."/>
            <person name="Bessette D."/>
            <person name="Bloom T."/>
            <person name="Bloom T."/>
            <person name="Boguslavskiy L."/>
            <person name="Bonnet C."/>
            <person name="Boukhgalter B."/>
            <person name="Bourzgui I."/>
            <person name="Brown A."/>
            <person name="Cahill P."/>
            <person name="Channer S."/>
            <person name="Cheshatsang Y."/>
            <person name="Chuda L."/>
            <person name="Citroen M."/>
            <person name="Collymore A."/>
            <person name="Cooke P."/>
            <person name="Costello M."/>
            <person name="D'Aco K."/>
            <person name="Daza R."/>
            <person name="De Haan G."/>
            <person name="DeGray S."/>
            <person name="DeMaso C."/>
            <person name="Dhargay N."/>
            <person name="Dooley K."/>
            <person name="Dooley E."/>
            <person name="Doricent M."/>
            <person name="Dorje P."/>
            <person name="Dorjee K."/>
            <person name="Dupes A."/>
            <person name="Elong R."/>
            <person name="Falk J."/>
            <person name="Farina A."/>
            <person name="Faro S."/>
            <person name="Ferguson D."/>
            <person name="Fisher S."/>
            <person name="Foley C.D."/>
            <person name="Franke A."/>
            <person name="Friedrich D."/>
            <person name="Gadbois L."/>
            <person name="Gearin G."/>
            <person name="Gearin C.R."/>
            <person name="Giannoukos G."/>
            <person name="Goode T."/>
            <person name="Graham J."/>
            <person name="Grandbois E."/>
            <person name="Grewal S."/>
            <person name="Gyaltsen K."/>
            <person name="Hafez N."/>
            <person name="Hagos B."/>
            <person name="Hall J."/>
            <person name="Henson C."/>
            <person name="Hollinger A."/>
            <person name="Honan T."/>
            <person name="Huard M.D."/>
            <person name="Hughes L."/>
            <person name="Hurhula B."/>
            <person name="Husby M.E."/>
            <person name="Kamat A."/>
            <person name="Kanga B."/>
            <person name="Kashin S."/>
            <person name="Khazanovich D."/>
            <person name="Kisner P."/>
            <person name="Lance K."/>
            <person name="Lara M."/>
            <person name="Lee W."/>
            <person name="Lennon N."/>
            <person name="Letendre F."/>
            <person name="LeVine R."/>
            <person name="Lipovsky A."/>
            <person name="Liu X."/>
            <person name="Liu J."/>
            <person name="Liu S."/>
            <person name="Lokyitsang T."/>
            <person name="Lokyitsang Y."/>
            <person name="Lubonja R."/>
            <person name="Lui A."/>
            <person name="MacDonald P."/>
            <person name="Magnisalis V."/>
            <person name="Maru K."/>
            <person name="Matthews C."/>
            <person name="McCusker W."/>
            <person name="McDonough S."/>
            <person name="Mehta T."/>
            <person name="Meldrim J."/>
            <person name="Meneus L."/>
            <person name="Mihai O."/>
            <person name="Mihalev A."/>
            <person name="Mihova T."/>
            <person name="Mittelman R."/>
            <person name="Mlenga V."/>
            <person name="Montmayeur A."/>
            <person name="Mulrain L."/>
            <person name="Navidi A."/>
            <person name="Naylor J."/>
            <person name="Negash T."/>
            <person name="Nguyen T."/>
            <person name="Nguyen N."/>
            <person name="Nicol R."/>
            <person name="Norbu C."/>
            <person name="Norbu N."/>
            <person name="Novod N."/>
            <person name="O'Neill B."/>
            <person name="Osman S."/>
            <person name="Markiewicz E."/>
            <person name="Oyono O.L."/>
            <person name="Patti C."/>
            <person name="Phunkhang P."/>
            <person name="Pierre F."/>
            <person name="Priest M."/>
            <person name="Raghuraman S."/>
            <person name="Rege F."/>
            <person name="Reyes R."/>
            <person name="Rise C."/>
            <person name="Rogov P."/>
            <person name="Ross K."/>
            <person name="Ryan E."/>
            <person name="Settipalli S."/>
            <person name="Shea T."/>
            <person name="Sherpa N."/>
            <person name="Shi L."/>
            <person name="Shih D."/>
            <person name="Sparrow T."/>
            <person name="Spaulding J."/>
            <person name="Stalker J."/>
            <person name="Stange-Thomann N."/>
            <person name="Stavropoulos S."/>
            <person name="Stone C."/>
            <person name="Strader C."/>
            <person name="Tesfaye S."/>
            <person name="Thomson T."/>
            <person name="Thoulutsang Y."/>
            <person name="Thoulutsang D."/>
            <person name="Topham K."/>
            <person name="Topping I."/>
            <person name="Tsamla T."/>
            <person name="Vassiliev H."/>
            <person name="Vo A."/>
            <person name="Wangchuk T."/>
            <person name="Wangdi T."/>
            <person name="Weiand M."/>
            <person name="Wilkinson J."/>
            <person name="Wilson A."/>
            <person name="Yadav S."/>
            <person name="Young G."/>
            <person name="Yu Q."/>
            <person name="Zembek L."/>
            <person name="Zhong D."/>
            <person name="Zimmer A."/>
            <person name="Zwirko Z."/>
            <person name="Jaffe D.B."/>
            <person name="Alvarez P."/>
            <person name="Brockman W."/>
            <person name="Butler J."/>
            <person name="Chin C."/>
            <person name="Gnerre S."/>
            <person name="MacCallum I."/>
            <person name="Graves J.A."/>
            <person name="Ponting C.P."/>
            <person name="Breen M."/>
            <person name="Samollow P.B."/>
            <person name="Lander E.S."/>
            <person name="Lindblad-Toh K."/>
        </authorList>
    </citation>
    <scope>NUCLEOTIDE SEQUENCE [LARGE SCALE GENOMIC DNA]</scope>
</reference>
<gene>
    <name evidence="3" type="primary">LOC100028666</name>
</gene>
<evidence type="ECO:0000256" key="1">
    <source>
        <dbReference type="SAM" id="MobiDB-lite"/>
    </source>
</evidence>
<dbReference type="InParanoid" id="A0A5F8GIF7"/>
<name>A0A5F8GIF7_MONDO</name>
<feature type="compositionally biased region" description="Basic and acidic residues" evidence="1">
    <location>
        <begin position="499"/>
        <end position="511"/>
    </location>
</feature>
<dbReference type="Pfam" id="PF15729">
    <property type="entry name" value="CTSRT"/>
    <property type="match status" value="1"/>
</dbReference>
<feature type="region of interest" description="Disordered" evidence="1">
    <location>
        <begin position="1"/>
        <end position="75"/>
    </location>
</feature>
<keyword evidence="4" id="KW-1185">Reference proteome</keyword>